<proteinExistence type="predicted"/>
<reference evidence="2 3" key="1">
    <citation type="submission" date="2014-03" db="EMBL/GenBank/DDBJ databases">
        <authorList>
            <person name="Sibley D."/>
            <person name="Venepally P."/>
            <person name="Karamycheva S."/>
            <person name="Hadjithomas M."/>
            <person name="Khan A."/>
            <person name="Brunk B."/>
            <person name="Roos D."/>
            <person name="Caler E."/>
            <person name="Lorenzi H."/>
        </authorList>
    </citation>
    <scope>NUCLEOTIDE SEQUENCE [LARGE SCALE GENOMIC DNA]</scope>
    <source>
        <strain evidence="3">p89</strain>
    </source>
</reference>
<feature type="compositionally biased region" description="Basic residues" evidence="1">
    <location>
        <begin position="166"/>
        <end position="175"/>
    </location>
</feature>
<organism evidence="2 3">
    <name type="scientific">Toxoplasma gondii p89</name>
    <dbReference type="NCBI Taxonomy" id="943119"/>
    <lineage>
        <taxon>Eukaryota</taxon>
        <taxon>Sar</taxon>
        <taxon>Alveolata</taxon>
        <taxon>Apicomplexa</taxon>
        <taxon>Conoidasida</taxon>
        <taxon>Coccidia</taxon>
        <taxon>Eucoccidiorida</taxon>
        <taxon>Eimeriorina</taxon>
        <taxon>Sarcocystidae</taxon>
        <taxon>Toxoplasma</taxon>
    </lineage>
</organism>
<comment type="caution">
    <text evidence="2">The sequence shown here is derived from an EMBL/GenBank/DDBJ whole genome shotgun (WGS) entry which is preliminary data.</text>
</comment>
<dbReference type="VEuPathDB" id="ToxoDB:TGP89_418750"/>
<sequence length="278" mass="31616">MALFLLLFPLRSPERFPSRPGERDSLQVSADRSGQAVDLAGVSLKKEARVSRSAFSRSLKRAFSSMFQARRRVDQAGTKCETLFPFLKPPANYPQPPPPHTKLLKRGREPEPPPPSGRPPPGVSDATPPCRTEKPRKKSTGETQEIGNGENKEKEHRGDTRDRERRRTKLGRKKRSGVEVEGQERRAPRKTKKEKRTGEKVGMGKTPRSGEGRKVEAKGRKQEQAIKRGYNRKGEGQCAQRKRDGTFRRKKREFSEISDLDEGEVRRKPHKDSVHLRI</sequence>
<feature type="compositionally biased region" description="Basic and acidic residues" evidence="1">
    <location>
        <begin position="150"/>
        <end position="165"/>
    </location>
</feature>
<evidence type="ECO:0000256" key="1">
    <source>
        <dbReference type="SAM" id="MobiDB-lite"/>
    </source>
</evidence>
<name>A0A086KXZ0_TOXGO</name>
<feature type="compositionally biased region" description="Basic and acidic residues" evidence="1">
    <location>
        <begin position="263"/>
        <end position="278"/>
    </location>
</feature>
<dbReference type="EMBL" id="AEYI02000450">
    <property type="protein sequence ID" value="KFG49258.1"/>
    <property type="molecule type" value="Genomic_DNA"/>
</dbReference>
<feature type="compositionally biased region" description="Basic and acidic residues" evidence="1">
    <location>
        <begin position="208"/>
        <end position="226"/>
    </location>
</feature>
<protein>
    <submittedName>
        <fullName evidence="2">Uncharacterized protein</fullName>
    </submittedName>
</protein>
<feature type="compositionally biased region" description="Pro residues" evidence="1">
    <location>
        <begin position="87"/>
        <end position="100"/>
    </location>
</feature>
<gene>
    <name evidence="2" type="ORF">TGP89_418750</name>
</gene>
<dbReference type="AlphaFoldDB" id="A0A086KXZ0"/>
<dbReference type="Proteomes" id="UP000028828">
    <property type="component" value="Unassembled WGS sequence"/>
</dbReference>
<accession>A0A086KXZ0</accession>
<evidence type="ECO:0000313" key="2">
    <source>
        <dbReference type="EMBL" id="KFG49258.1"/>
    </source>
</evidence>
<feature type="compositionally biased region" description="Basic and acidic residues" evidence="1">
    <location>
        <begin position="176"/>
        <end position="186"/>
    </location>
</feature>
<feature type="compositionally biased region" description="Pro residues" evidence="1">
    <location>
        <begin position="112"/>
        <end position="122"/>
    </location>
</feature>
<evidence type="ECO:0000313" key="3">
    <source>
        <dbReference type="Proteomes" id="UP000028828"/>
    </source>
</evidence>
<feature type="region of interest" description="Disordered" evidence="1">
    <location>
        <begin position="84"/>
        <end position="278"/>
    </location>
</feature>